<keyword evidence="1" id="KW-1133">Transmembrane helix</keyword>
<sequence>MSDYLLLAGVALCLISVVVAIVQLVQTRPPRAAVITLIIGIVALFAGAYLNPEPFQANDIVSAWDHVVEEAQGSAP</sequence>
<protein>
    <submittedName>
        <fullName evidence="2">Uncharacterized protein</fullName>
    </submittedName>
</protein>
<keyword evidence="3" id="KW-1185">Reference proteome</keyword>
<reference evidence="2 3" key="1">
    <citation type="submission" date="2022-04" db="EMBL/GenBank/DDBJ databases">
        <title>Paracoccus sp. YLB-12 draft genome sequence.</title>
        <authorList>
            <person name="Yu L."/>
        </authorList>
    </citation>
    <scope>NUCLEOTIDE SEQUENCE [LARGE SCALE GENOMIC DNA]</scope>
    <source>
        <strain evidence="2 3">YLB-12</strain>
    </source>
</reference>
<keyword evidence="1" id="KW-0472">Membrane</keyword>
<feature type="transmembrane region" description="Helical" evidence="1">
    <location>
        <begin position="6"/>
        <end position="25"/>
    </location>
</feature>
<evidence type="ECO:0000256" key="1">
    <source>
        <dbReference type="SAM" id="Phobius"/>
    </source>
</evidence>
<evidence type="ECO:0000313" key="3">
    <source>
        <dbReference type="Proteomes" id="UP001320702"/>
    </source>
</evidence>
<dbReference type="EMBL" id="JANAVZ010000004">
    <property type="protein sequence ID" value="MCT4332865.1"/>
    <property type="molecule type" value="Genomic_DNA"/>
</dbReference>
<keyword evidence="1" id="KW-0812">Transmembrane</keyword>
<organism evidence="2 3">
    <name type="scientific">Paracoccus maritimus</name>
    <dbReference type="NCBI Taxonomy" id="2933292"/>
    <lineage>
        <taxon>Bacteria</taxon>
        <taxon>Pseudomonadati</taxon>
        <taxon>Pseudomonadota</taxon>
        <taxon>Alphaproteobacteria</taxon>
        <taxon>Rhodobacterales</taxon>
        <taxon>Paracoccaceae</taxon>
        <taxon>Paracoccus</taxon>
    </lineage>
</organism>
<name>A0ABT2K8K5_9RHOB</name>
<proteinExistence type="predicted"/>
<gene>
    <name evidence="2" type="ORF">MU516_08285</name>
</gene>
<comment type="caution">
    <text evidence="2">The sequence shown here is derived from an EMBL/GenBank/DDBJ whole genome shotgun (WGS) entry which is preliminary data.</text>
</comment>
<evidence type="ECO:0000313" key="2">
    <source>
        <dbReference type="EMBL" id="MCT4332865.1"/>
    </source>
</evidence>
<accession>A0ABT2K8K5</accession>
<feature type="transmembrane region" description="Helical" evidence="1">
    <location>
        <begin position="32"/>
        <end position="50"/>
    </location>
</feature>
<dbReference type="Proteomes" id="UP001320702">
    <property type="component" value="Unassembled WGS sequence"/>
</dbReference>
<dbReference type="RefSeq" id="WP_260276731.1">
    <property type="nucleotide sequence ID" value="NZ_JANAVZ010000004.1"/>
</dbReference>